<dbReference type="Pfam" id="PF00155">
    <property type="entry name" value="Aminotran_1_2"/>
    <property type="match status" value="1"/>
</dbReference>
<protein>
    <submittedName>
        <fullName evidence="8">Alanine aminotransferase</fullName>
    </submittedName>
</protein>
<evidence type="ECO:0000259" key="7">
    <source>
        <dbReference type="Pfam" id="PF00155"/>
    </source>
</evidence>
<evidence type="ECO:0000256" key="2">
    <source>
        <dbReference type="ARBA" id="ARBA00011738"/>
    </source>
</evidence>
<keyword evidence="5" id="KW-0663">Pyridoxal phosphate</keyword>
<dbReference type="InterPro" id="IPR045088">
    <property type="entry name" value="ALAT1/2-like"/>
</dbReference>
<dbReference type="Gene3D" id="3.90.1150.10">
    <property type="entry name" value="Aspartate Aminotransferase, domain 1"/>
    <property type="match status" value="1"/>
</dbReference>
<evidence type="ECO:0000313" key="9">
    <source>
        <dbReference type="Proteomes" id="UP000422736"/>
    </source>
</evidence>
<dbReference type="Gene3D" id="1.10.287.1970">
    <property type="match status" value="1"/>
</dbReference>
<dbReference type="SUPFAM" id="SSF53383">
    <property type="entry name" value="PLP-dependent transferases"/>
    <property type="match status" value="1"/>
</dbReference>
<dbReference type="InterPro" id="IPR015424">
    <property type="entry name" value="PyrdxlP-dep_Trfase"/>
</dbReference>
<gene>
    <name evidence="8" type="primary">ALT1</name>
    <name evidence="8" type="ORF">FIM1_2596</name>
</gene>
<evidence type="ECO:0000256" key="5">
    <source>
        <dbReference type="ARBA" id="ARBA00022898"/>
    </source>
</evidence>
<reference evidence="8 9" key="1">
    <citation type="submission" date="2016-03" db="EMBL/GenBank/DDBJ databases">
        <title>How can Kluyveromyces marxianus grow so fast - potential evolutionary course in Saccharomyces Complex revealed by comparative genomics.</title>
        <authorList>
            <person name="Mo W."/>
            <person name="Lu W."/>
            <person name="Yang X."/>
            <person name="Qi J."/>
            <person name="Lv H."/>
        </authorList>
    </citation>
    <scope>NUCLEOTIDE SEQUENCE [LARGE SCALE GENOMIC DNA]</scope>
    <source>
        <strain evidence="8 9">FIM1</strain>
    </source>
</reference>
<evidence type="ECO:0000256" key="3">
    <source>
        <dbReference type="ARBA" id="ARBA00022576"/>
    </source>
</evidence>
<organism evidence="8 9">
    <name type="scientific">Kluyveromyces marxianus</name>
    <name type="common">Yeast</name>
    <name type="synonym">Candida kefyr</name>
    <dbReference type="NCBI Taxonomy" id="4911"/>
    <lineage>
        <taxon>Eukaryota</taxon>
        <taxon>Fungi</taxon>
        <taxon>Dikarya</taxon>
        <taxon>Ascomycota</taxon>
        <taxon>Saccharomycotina</taxon>
        <taxon>Saccharomycetes</taxon>
        <taxon>Saccharomycetales</taxon>
        <taxon>Saccharomycetaceae</taxon>
        <taxon>Kluyveromyces</taxon>
    </lineage>
</organism>
<dbReference type="GO" id="GO:0008483">
    <property type="term" value="F:transaminase activity"/>
    <property type="evidence" value="ECO:0007669"/>
    <property type="project" value="UniProtKB-KW"/>
</dbReference>
<comment type="cofactor">
    <cofactor evidence="1">
        <name>pyridoxal 5'-phosphate</name>
        <dbReference type="ChEBI" id="CHEBI:597326"/>
    </cofactor>
</comment>
<evidence type="ECO:0000313" key="8">
    <source>
        <dbReference type="EMBL" id="QGN15898.1"/>
    </source>
</evidence>
<dbReference type="InterPro" id="IPR015421">
    <property type="entry name" value="PyrdxlP-dep_Trfase_major"/>
</dbReference>
<comment type="subunit">
    <text evidence="2">Homodimer.</text>
</comment>
<dbReference type="InterPro" id="IPR015422">
    <property type="entry name" value="PyrdxlP-dep_Trfase_small"/>
</dbReference>
<evidence type="ECO:0000256" key="1">
    <source>
        <dbReference type="ARBA" id="ARBA00001933"/>
    </source>
</evidence>
<dbReference type="Proteomes" id="UP000422736">
    <property type="component" value="Chromosome 4"/>
</dbReference>
<evidence type="ECO:0000256" key="4">
    <source>
        <dbReference type="ARBA" id="ARBA00022679"/>
    </source>
</evidence>
<dbReference type="InterPro" id="IPR004839">
    <property type="entry name" value="Aminotransferase_I/II_large"/>
</dbReference>
<proteinExistence type="inferred from homology"/>
<dbReference type="EMBL" id="CP015057">
    <property type="protein sequence ID" value="QGN15898.1"/>
    <property type="molecule type" value="Genomic_DNA"/>
</dbReference>
<comment type="similarity">
    <text evidence="6">Belongs to the class-I pyridoxal-phosphate-dependent aminotransferase family. Alanine aminotransferase subfamily.</text>
</comment>
<reference evidence="8 9" key="2">
    <citation type="submission" date="2019-11" db="EMBL/GenBank/DDBJ databases">
        <authorList>
            <person name="Lu H."/>
        </authorList>
    </citation>
    <scope>NUCLEOTIDE SEQUENCE [LARGE SCALE GENOMIC DNA]</scope>
    <source>
        <strain evidence="8 9">FIM1</strain>
    </source>
</reference>
<keyword evidence="4" id="KW-0808">Transferase</keyword>
<accession>A0ABX6EXU3</accession>
<keyword evidence="3 8" id="KW-0032">Aminotransferase</keyword>
<evidence type="ECO:0000256" key="6">
    <source>
        <dbReference type="ARBA" id="ARBA00025785"/>
    </source>
</evidence>
<feature type="domain" description="Aminotransferase class I/classII large" evidence="7">
    <location>
        <begin position="157"/>
        <end position="520"/>
    </location>
</feature>
<dbReference type="CDD" id="cd00609">
    <property type="entry name" value="AAT_like"/>
    <property type="match status" value="1"/>
</dbReference>
<name>A0ABX6EXU3_KLUMA</name>
<dbReference type="PANTHER" id="PTHR11751:SF29">
    <property type="entry name" value="ALANINE TRANSAMINASE"/>
    <property type="match status" value="1"/>
</dbReference>
<keyword evidence="9" id="KW-1185">Reference proteome</keyword>
<sequence>MLSARTCLNAKSQLGVFKLTLKASSIVSASTSSATLRTVVMPSISNLQQYNNYSTSPKPAPKLTLDDVNENILKAKYAVRGRIPMRAEELKAQLKKDPASLPFKKIINANIGNPQQLDQKPLTFYREVLSLLQHPELLDEADETLLSLYKIDSIQRARKLLEEVGGSVGAYSQSQGVQGIRETVASFITKRDDGEIAYPEDIFLTAGASAAVSYILSMLCKGPSTGVLIPIPQYPLYTASLALNNSKPLPYYLREEENWSTDPEEIEEVVQDAIKKGVKPTCLVVINPGNPTGAILSVNAIESIFEIAAKYGIVVIADEVYQENIFKGSKFNSMKKVLRNLQKVHHGKFDNVQLASLHSISKGVSGECGQRGGYMELVGFSHEIRQVFLKLASISLCPVVTGQALVDLMVSPPKPGDASYEQDQQQRNHIHEALEERATKLFETFSRLEGIECRKPQGAMYLYPKLDLPFKAIQEASHKEMEPDEFYCSELLEHTGICTVPGSGFGQVPGTYHLRTTFLPPGTEWVDAWEKFHREFYDRYRD</sequence>
<dbReference type="PANTHER" id="PTHR11751">
    <property type="entry name" value="ALANINE AMINOTRANSFERASE"/>
    <property type="match status" value="1"/>
</dbReference>
<dbReference type="Gene3D" id="3.40.640.10">
    <property type="entry name" value="Type I PLP-dependent aspartate aminotransferase-like (Major domain)"/>
    <property type="match status" value="1"/>
</dbReference>